<dbReference type="OrthoDB" id="9814826at2"/>
<proteinExistence type="predicted"/>
<dbReference type="InterPro" id="IPR036388">
    <property type="entry name" value="WH-like_DNA-bd_sf"/>
</dbReference>
<name>A0A098EJH1_9BACL</name>
<dbReference type="PANTHER" id="PTHR33169:SF13">
    <property type="entry name" value="PADR-FAMILY TRANSCRIPTIONAL REGULATOR"/>
    <property type="match status" value="1"/>
</dbReference>
<dbReference type="STRING" id="1499687.BN1080_00366"/>
<dbReference type="Pfam" id="PF03551">
    <property type="entry name" value="PadR"/>
    <property type="match status" value="1"/>
</dbReference>
<evidence type="ECO:0000313" key="2">
    <source>
        <dbReference type="EMBL" id="CEG21456.1"/>
    </source>
</evidence>
<dbReference type="EMBL" id="CCXS01000001">
    <property type="protein sequence ID" value="CEG21456.1"/>
    <property type="molecule type" value="Genomic_DNA"/>
</dbReference>
<dbReference type="PANTHER" id="PTHR33169">
    <property type="entry name" value="PADR-FAMILY TRANSCRIPTIONAL REGULATOR"/>
    <property type="match status" value="1"/>
</dbReference>
<dbReference type="Gene3D" id="1.10.10.10">
    <property type="entry name" value="Winged helix-like DNA-binding domain superfamily/Winged helix DNA-binding domain"/>
    <property type="match status" value="1"/>
</dbReference>
<evidence type="ECO:0000313" key="3">
    <source>
        <dbReference type="Proteomes" id="UP000043699"/>
    </source>
</evidence>
<dbReference type="InterPro" id="IPR005149">
    <property type="entry name" value="Tscrpt_reg_PadR_N"/>
</dbReference>
<protein>
    <submittedName>
        <fullName evidence="2">Transcriptional regulator PadR-like family protein</fullName>
    </submittedName>
</protein>
<dbReference type="Proteomes" id="UP000043699">
    <property type="component" value="Unassembled WGS sequence"/>
</dbReference>
<keyword evidence="3" id="KW-1185">Reference proteome</keyword>
<dbReference type="InterPro" id="IPR052509">
    <property type="entry name" value="Metal_resp_DNA-bind_regulator"/>
</dbReference>
<dbReference type="AlphaFoldDB" id="A0A098EJH1"/>
<dbReference type="InterPro" id="IPR036390">
    <property type="entry name" value="WH_DNA-bd_sf"/>
</dbReference>
<feature type="domain" description="Transcription regulator PadR N-terminal" evidence="1">
    <location>
        <begin position="19"/>
        <end position="84"/>
    </location>
</feature>
<sequence>MKRHKLLPLTETMHYILLAVREPLHGYAIMQEVEEMSNGQVRIAAGTLYGAIENLLKYQLIELLPGEDSRRKVYRITDEGMEILAIEQARLQHILSLYEGRPHHEKV</sequence>
<organism evidence="2 3">
    <name type="scientific">Planococcus massiliensis</name>
    <dbReference type="NCBI Taxonomy" id="1499687"/>
    <lineage>
        <taxon>Bacteria</taxon>
        <taxon>Bacillati</taxon>
        <taxon>Bacillota</taxon>
        <taxon>Bacilli</taxon>
        <taxon>Bacillales</taxon>
        <taxon>Caryophanaceae</taxon>
        <taxon>Planococcus</taxon>
    </lineage>
</organism>
<gene>
    <name evidence="2" type="ORF">BN1080_00366</name>
</gene>
<dbReference type="SUPFAM" id="SSF46785">
    <property type="entry name" value="Winged helix' DNA-binding domain"/>
    <property type="match status" value="1"/>
</dbReference>
<evidence type="ECO:0000259" key="1">
    <source>
        <dbReference type="Pfam" id="PF03551"/>
    </source>
</evidence>
<dbReference type="RefSeq" id="WP_052649958.1">
    <property type="nucleotide sequence ID" value="NZ_CCXS01000001.1"/>
</dbReference>
<reference evidence="2 3" key="1">
    <citation type="submission" date="2014-09" db="EMBL/GenBank/DDBJ databases">
        <authorList>
            <person name="Urmite Genomes Urmite Genomes"/>
        </authorList>
    </citation>
    <scope>NUCLEOTIDE SEQUENCE [LARGE SCALE GENOMIC DNA]</scope>
    <source>
        <strain evidence="2 3">ES2</strain>
    </source>
</reference>
<accession>A0A098EJH1</accession>